<dbReference type="PANTHER" id="PTHR32294">
    <property type="entry name" value="DNA POLYMERASE III SUBUNIT ALPHA"/>
    <property type="match status" value="1"/>
</dbReference>
<evidence type="ECO:0000313" key="16">
    <source>
        <dbReference type="Proteomes" id="UP001161325"/>
    </source>
</evidence>
<evidence type="ECO:0000256" key="2">
    <source>
        <dbReference type="ARBA" id="ARBA00007391"/>
    </source>
</evidence>
<dbReference type="AlphaFoldDB" id="A0AA37V5J7"/>
<evidence type="ECO:0000313" key="15">
    <source>
        <dbReference type="EMBL" id="GLC24221.1"/>
    </source>
</evidence>
<feature type="region of interest" description="Disordered" evidence="13">
    <location>
        <begin position="530"/>
        <end position="552"/>
    </location>
</feature>
<dbReference type="GO" id="GO:0003887">
    <property type="term" value="F:DNA-directed DNA polymerase activity"/>
    <property type="evidence" value="ECO:0007669"/>
    <property type="project" value="UniProtKB-KW"/>
</dbReference>
<evidence type="ECO:0000256" key="9">
    <source>
        <dbReference type="ARBA" id="ARBA00022763"/>
    </source>
</evidence>
<dbReference type="InterPro" id="IPR023073">
    <property type="entry name" value="DnaE2"/>
</dbReference>
<dbReference type="GO" id="GO:0006260">
    <property type="term" value="P:DNA replication"/>
    <property type="evidence" value="ECO:0007669"/>
    <property type="project" value="UniProtKB-KW"/>
</dbReference>
<keyword evidence="10" id="KW-0239">DNA-directed DNA polymerase</keyword>
<keyword evidence="11" id="KW-0234">DNA repair</keyword>
<evidence type="ECO:0000256" key="10">
    <source>
        <dbReference type="ARBA" id="ARBA00022932"/>
    </source>
</evidence>
<dbReference type="Pfam" id="PF01336">
    <property type="entry name" value="tRNA_anti-codon"/>
    <property type="match status" value="1"/>
</dbReference>
<dbReference type="InterPro" id="IPR004805">
    <property type="entry name" value="DnaE2/DnaE/PolC"/>
</dbReference>
<organism evidence="15 16">
    <name type="scientific">Roseisolibacter agri</name>
    <dbReference type="NCBI Taxonomy" id="2014610"/>
    <lineage>
        <taxon>Bacteria</taxon>
        <taxon>Pseudomonadati</taxon>
        <taxon>Gemmatimonadota</taxon>
        <taxon>Gemmatimonadia</taxon>
        <taxon>Gemmatimonadales</taxon>
        <taxon>Gemmatimonadaceae</taxon>
        <taxon>Roseisolibacter</taxon>
    </lineage>
</organism>
<evidence type="ECO:0000259" key="14">
    <source>
        <dbReference type="SMART" id="SM00481"/>
    </source>
</evidence>
<dbReference type="InterPro" id="IPR040982">
    <property type="entry name" value="DNA_pol3_finger"/>
</dbReference>
<dbReference type="SMART" id="SM00481">
    <property type="entry name" value="POLIIIAc"/>
    <property type="match status" value="1"/>
</dbReference>
<dbReference type="GO" id="GO:0008408">
    <property type="term" value="F:3'-5' exonuclease activity"/>
    <property type="evidence" value="ECO:0007669"/>
    <property type="project" value="InterPro"/>
</dbReference>
<dbReference type="Gene3D" id="3.20.20.140">
    <property type="entry name" value="Metal-dependent hydrolases"/>
    <property type="match status" value="1"/>
</dbReference>
<evidence type="ECO:0000256" key="8">
    <source>
        <dbReference type="ARBA" id="ARBA00022705"/>
    </source>
</evidence>
<dbReference type="EMBL" id="BRXS01000001">
    <property type="protein sequence ID" value="GLC24221.1"/>
    <property type="molecule type" value="Genomic_DNA"/>
</dbReference>
<accession>A0AA37V5J7</accession>
<keyword evidence="16" id="KW-1185">Reference proteome</keyword>
<dbReference type="SUPFAM" id="SSF89550">
    <property type="entry name" value="PHP domain-like"/>
    <property type="match status" value="1"/>
</dbReference>
<name>A0AA37V5J7_9BACT</name>
<evidence type="ECO:0000256" key="1">
    <source>
        <dbReference type="ARBA" id="ARBA00004496"/>
    </source>
</evidence>
<feature type="domain" description="Polymerase/histidinol phosphatase N-terminal" evidence="14">
    <location>
        <begin position="1"/>
        <end position="58"/>
    </location>
</feature>
<dbReference type="Proteomes" id="UP001161325">
    <property type="component" value="Unassembled WGS sequence"/>
</dbReference>
<dbReference type="InterPro" id="IPR012340">
    <property type="entry name" value="NA-bd_OB-fold"/>
</dbReference>
<dbReference type="InterPro" id="IPR016195">
    <property type="entry name" value="Pol/histidinol_Pase-like"/>
</dbReference>
<comment type="subcellular location">
    <subcellularLocation>
        <location evidence="1">Cytoplasm</location>
    </subcellularLocation>
</comment>
<keyword evidence="9" id="KW-0227">DNA damage</keyword>
<dbReference type="PANTHER" id="PTHR32294:SF4">
    <property type="entry name" value="ERROR-PRONE DNA POLYMERASE"/>
    <property type="match status" value="1"/>
</dbReference>
<dbReference type="InterPro" id="IPR029460">
    <property type="entry name" value="DNAPol_HHH"/>
</dbReference>
<dbReference type="Gene3D" id="1.10.150.870">
    <property type="match status" value="1"/>
</dbReference>
<keyword evidence="5" id="KW-0963">Cytoplasm</keyword>
<dbReference type="InterPro" id="IPR004365">
    <property type="entry name" value="NA-bd_OB_tRNA"/>
</dbReference>
<dbReference type="Pfam" id="PF02811">
    <property type="entry name" value="PHP"/>
    <property type="match status" value="1"/>
</dbReference>
<keyword evidence="6" id="KW-0808">Transferase</keyword>
<keyword evidence="7" id="KW-0548">Nucleotidyltransferase</keyword>
<comment type="catalytic activity">
    <reaction evidence="12">
        <text>DNA(n) + a 2'-deoxyribonucleoside 5'-triphosphate = DNA(n+1) + diphosphate</text>
        <dbReference type="Rhea" id="RHEA:22508"/>
        <dbReference type="Rhea" id="RHEA-COMP:17339"/>
        <dbReference type="Rhea" id="RHEA-COMP:17340"/>
        <dbReference type="ChEBI" id="CHEBI:33019"/>
        <dbReference type="ChEBI" id="CHEBI:61560"/>
        <dbReference type="ChEBI" id="CHEBI:173112"/>
        <dbReference type="EC" id="2.7.7.7"/>
    </reaction>
</comment>
<dbReference type="Gene3D" id="2.40.50.140">
    <property type="entry name" value="Nucleic acid-binding proteins"/>
    <property type="match status" value="1"/>
</dbReference>
<keyword evidence="8" id="KW-0235">DNA replication</keyword>
<gene>
    <name evidence="15" type="ORF">rosag_07340</name>
</gene>
<protein>
    <recommendedName>
        <fullName evidence="4">Error-prone DNA polymerase</fullName>
        <ecNumber evidence="3">2.7.7.7</ecNumber>
    </recommendedName>
</protein>
<dbReference type="EC" id="2.7.7.7" evidence="3"/>
<evidence type="ECO:0000256" key="4">
    <source>
        <dbReference type="ARBA" id="ARBA00017273"/>
    </source>
</evidence>
<dbReference type="InterPro" id="IPR003141">
    <property type="entry name" value="Pol/His_phosphatase_N"/>
</dbReference>
<evidence type="ECO:0000256" key="12">
    <source>
        <dbReference type="ARBA" id="ARBA00049244"/>
    </source>
</evidence>
<dbReference type="GO" id="GO:0006281">
    <property type="term" value="P:DNA repair"/>
    <property type="evidence" value="ECO:0007669"/>
    <property type="project" value="UniProtKB-KW"/>
</dbReference>
<comment type="similarity">
    <text evidence="2">Belongs to the DNA polymerase type-C family. DnaE2 subfamily.</text>
</comment>
<comment type="caution">
    <text evidence="15">The sequence shown here is derived from an EMBL/GenBank/DDBJ whole genome shotgun (WGS) entry which is preliminary data.</text>
</comment>
<evidence type="ECO:0000256" key="6">
    <source>
        <dbReference type="ARBA" id="ARBA00022679"/>
    </source>
</evidence>
<dbReference type="HAMAP" id="MF_01902">
    <property type="entry name" value="DNApol_error_prone"/>
    <property type="match status" value="1"/>
</dbReference>
<reference evidence="15" key="1">
    <citation type="submission" date="2022-08" db="EMBL/GenBank/DDBJ databases">
        <title>Draft genome sequencing of Roseisolibacter agri AW1220.</title>
        <authorList>
            <person name="Tobiishi Y."/>
            <person name="Tonouchi A."/>
        </authorList>
    </citation>
    <scope>NUCLEOTIDE SEQUENCE</scope>
    <source>
        <strain evidence="15">AW1220</strain>
    </source>
</reference>
<dbReference type="GO" id="GO:0003676">
    <property type="term" value="F:nucleic acid binding"/>
    <property type="evidence" value="ECO:0007669"/>
    <property type="project" value="InterPro"/>
</dbReference>
<dbReference type="Pfam" id="PF17657">
    <property type="entry name" value="DNA_pol3_finger"/>
    <property type="match status" value="1"/>
</dbReference>
<proteinExistence type="inferred from homology"/>
<sequence length="1160" mass="126068">MLDGASLPEMLVARALAVGLPGLALTDRHDLGGVVRFAEATREAGLAGIVGAEIDVAWDDDGADAAPLVLLAESRAGYANVSTLVTRARMERPRGRPCVSFAELAAHAGGVYALTGGPRGRVPALLAHGRSDDARRALGRLRDAFDGRVAVECWDHGLAEERALTADLVVLARAVGAPWVVANDVRYADPGARVAHDVLCALRHGRPLDAMGTRLPPNGEWYLKGPAAVARRWRHAPEGVRESVAIAERCTFRLEQLRPTLPAFPLPPGVDADTYLAELVETHARDRWGEGTGTRRTAAHDRQLAHELAVIRRLGLAGYFLIVYDIVRFARREGILCQGRGSAANSAVCYCLGITAVDPVAMNLLFERFLSEDRQEAPDIDLDFAHRERERVIQYVYAKYGRAHAAMVCEQITWRGRSAVRDAARALGFSTAQGDALSAFSDRFSARATADALRAGLPAASVARTLGDGMVRGTEATTRARAVKDAARRVVAAPLDAPRVELPYDPTRADVRGTPAHDEALRRFHDARAQAATGAPWQDPHAAPTPEERRNPTTAVLPTAPAPENGVLARAGLDARDPRVRVLADVVDGLHQLPRHRSIHVGGFVLTAEPLATVVPVEPASMPGRTVIQWEKDDLDPVRLVKIDLLGLGMLTVLQDCLLYLRGTRGLALDLAQLPTDDPDVYEMMCRADTIGVFQIESRAQMNTLPRLQPRCFYDLVVEVALIRPGPIQGDMVHPYLRRRAGLEDVTFPHESLRPVLERTMGVPLFQEQGMQVAIAAAGFTPGEADALRRAMGHKRSHEKMAEICEKLVAGMARNGIPEETARRIYNQIHAFADYGFPESHAASFALLVYASAYMKHHYAPEFLCALLNAQPMGFYAPGTLIEDAKRHGVRVLPVDVTRSAFDSTFESDRGAAPAVRLGLRLVRGLGSRARARLEAAVANGAFRSIDDLVARAGLDRRALRVLAEAGALDAFVPDEPQLRRRRAAVWRLLEAERGDAGPLAPRARTLDVPAAVPAMTPYELTEADYRVTGVSLVGHPMAHLRELLAPNGVRTARAAVQDGRDGELVAVAGLVICRQRPGTAKGFVFLTLEDETGTINVVINPKRFEREALLISTSPLLLIRGRLQVEGTAPHAVVNVRADRFRRLEAPVGAEHARGHDFR</sequence>
<dbReference type="GO" id="GO:0005737">
    <property type="term" value="C:cytoplasm"/>
    <property type="evidence" value="ECO:0007669"/>
    <property type="project" value="UniProtKB-SubCell"/>
</dbReference>
<dbReference type="InterPro" id="IPR011708">
    <property type="entry name" value="DNA_pol3_alpha_NTPase_dom"/>
</dbReference>
<dbReference type="InterPro" id="IPR004013">
    <property type="entry name" value="PHP_dom"/>
</dbReference>
<evidence type="ECO:0000256" key="11">
    <source>
        <dbReference type="ARBA" id="ARBA00023204"/>
    </source>
</evidence>
<evidence type="ECO:0000256" key="7">
    <source>
        <dbReference type="ARBA" id="ARBA00022695"/>
    </source>
</evidence>
<dbReference type="CDD" id="cd04485">
    <property type="entry name" value="DnaE_OBF"/>
    <property type="match status" value="1"/>
</dbReference>
<evidence type="ECO:0000256" key="5">
    <source>
        <dbReference type="ARBA" id="ARBA00022490"/>
    </source>
</evidence>
<evidence type="ECO:0000256" key="3">
    <source>
        <dbReference type="ARBA" id="ARBA00012417"/>
    </source>
</evidence>
<evidence type="ECO:0000256" key="13">
    <source>
        <dbReference type="SAM" id="MobiDB-lite"/>
    </source>
</evidence>
<dbReference type="Pfam" id="PF07733">
    <property type="entry name" value="DNA_pol3_alpha"/>
    <property type="match status" value="2"/>
</dbReference>
<dbReference type="Pfam" id="PF14579">
    <property type="entry name" value="HHH_6"/>
    <property type="match status" value="1"/>
</dbReference>